<dbReference type="InterPro" id="IPR038408">
    <property type="entry name" value="GNK2_sf"/>
</dbReference>
<dbReference type="Gene3D" id="3.30.430.20">
    <property type="entry name" value="Gnk2 domain, C-X8-C-X2-C motif"/>
    <property type="match status" value="2"/>
</dbReference>
<dbReference type="PROSITE" id="PS51473">
    <property type="entry name" value="GNK2"/>
    <property type="match status" value="2"/>
</dbReference>
<evidence type="ECO:0000313" key="6">
    <source>
        <dbReference type="Proteomes" id="UP001293593"/>
    </source>
</evidence>
<dbReference type="FunFam" id="3.30.430.20:FF:000012">
    <property type="entry name" value="Cysteine-rich receptor-like protein kinase 25"/>
    <property type="match status" value="1"/>
</dbReference>
<accession>A0AAE1IW38</accession>
<dbReference type="PANTHER" id="PTHR32099:SF110">
    <property type="entry name" value="CYSTEINE-RICH RECEPTOR-KINASE-LIKE PROTEIN"/>
    <property type="match status" value="1"/>
</dbReference>
<protein>
    <recommendedName>
        <fullName evidence="4">Gnk2-homologous domain-containing protein</fullName>
    </recommendedName>
</protein>
<keyword evidence="6" id="KW-1185">Reference proteome</keyword>
<sequence length="238" mass="26498">MIRFMNSSKLFVLLCLVILFNKGQTAYPCSSTTYAQNSTFQTNLNRILSSLSSNVNQSDGVYNTTVVDSNTTVYGSLQCLRDATVQACQKCVSDGINDLLRRCPNNTGAVDWYDNCWLRFSDQNFFSKMEEDPMIILFNTGDATNTTSFMNLLGETLQVVAKEASEGGSKKFATKTVQYNAFQILYTMAQCTSDISETDCYSCLRNSISNLPNCCNGKVGGVTAKPSCYLRYETYAFY</sequence>
<keyword evidence="1 3" id="KW-0732">Signal</keyword>
<evidence type="ECO:0000256" key="1">
    <source>
        <dbReference type="ARBA" id="ARBA00022729"/>
    </source>
</evidence>
<gene>
    <name evidence="5" type="ORF">QN277_005322</name>
</gene>
<keyword evidence="2" id="KW-0677">Repeat</keyword>
<dbReference type="Pfam" id="PF01657">
    <property type="entry name" value="Stress-antifung"/>
    <property type="match status" value="2"/>
</dbReference>
<feature type="domain" description="Gnk2-homologous" evidence="4">
    <location>
        <begin position="131"/>
        <end position="237"/>
    </location>
</feature>
<dbReference type="EMBL" id="JAWXYG010000011">
    <property type="protein sequence ID" value="KAK4258927.1"/>
    <property type="molecule type" value="Genomic_DNA"/>
</dbReference>
<feature type="chain" id="PRO_5041992776" description="Gnk2-homologous domain-containing protein" evidence="3">
    <location>
        <begin position="26"/>
        <end position="238"/>
    </location>
</feature>
<dbReference type="InterPro" id="IPR002902">
    <property type="entry name" value="GNK2"/>
</dbReference>
<evidence type="ECO:0000259" key="4">
    <source>
        <dbReference type="PROSITE" id="PS51473"/>
    </source>
</evidence>
<evidence type="ECO:0000256" key="2">
    <source>
        <dbReference type="ARBA" id="ARBA00022737"/>
    </source>
</evidence>
<feature type="signal peptide" evidence="3">
    <location>
        <begin position="1"/>
        <end position="25"/>
    </location>
</feature>
<reference evidence="5" key="1">
    <citation type="submission" date="2023-10" db="EMBL/GenBank/DDBJ databases">
        <title>Chromosome-level genome of the transformable northern wattle, Acacia crassicarpa.</title>
        <authorList>
            <person name="Massaro I."/>
            <person name="Sinha N.R."/>
            <person name="Poethig S."/>
            <person name="Leichty A.R."/>
        </authorList>
    </citation>
    <scope>NUCLEOTIDE SEQUENCE</scope>
    <source>
        <strain evidence="5">Acra3RX</strain>
        <tissue evidence="5">Leaf</tissue>
    </source>
</reference>
<feature type="domain" description="Gnk2-homologous" evidence="4">
    <location>
        <begin position="22"/>
        <end position="125"/>
    </location>
</feature>
<evidence type="ECO:0000313" key="5">
    <source>
        <dbReference type="EMBL" id="KAK4258927.1"/>
    </source>
</evidence>
<name>A0AAE1IW38_9FABA</name>
<organism evidence="5 6">
    <name type="scientific">Acacia crassicarpa</name>
    <name type="common">northern wattle</name>
    <dbReference type="NCBI Taxonomy" id="499986"/>
    <lineage>
        <taxon>Eukaryota</taxon>
        <taxon>Viridiplantae</taxon>
        <taxon>Streptophyta</taxon>
        <taxon>Embryophyta</taxon>
        <taxon>Tracheophyta</taxon>
        <taxon>Spermatophyta</taxon>
        <taxon>Magnoliopsida</taxon>
        <taxon>eudicotyledons</taxon>
        <taxon>Gunneridae</taxon>
        <taxon>Pentapetalae</taxon>
        <taxon>rosids</taxon>
        <taxon>fabids</taxon>
        <taxon>Fabales</taxon>
        <taxon>Fabaceae</taxon>
        <taxon>Caesalpinioideae</taxon>
        <taxon>mimosoid clade</taxon>
        <taxon>Acacieae</taxon>
        <taxon>Acacia</taxon>
    </lineage>
</organism>
<comment type="caution">
    <text evidence="5">The sequence shown here is derived from an EMBL/GenBank/DDBJ whole genome shotgun (WGS) entry which is preliminary data.</text>
</comment>
<proteinExistence type="predicted"/>
<dbReference type="AlphaFoldDB" id="A0AAE1IW38"/>
<dbReference type="PANTHER" id="PTHR32099">
    <property type="entry name" value="CYSTEINE-RICH REPEAT SECRETORY PROTEIN"/>
    <property type="match status" value="1"/>
</dbReference>
<dbReference type="Proteomes" id="UP001293593">
    <property type="component" value="Unassembled WGS sequence"/>
</dbReference>
<evidence type="ECO:0000256" key="3">
    <source>
        <dbReference type="SAM" id="SignalP"/>
    </source>
</evidence>
<dbReference type="CDD" id="cd23509">
    <property type="entry name" value="Gnk2-like"/>
    <property type="match status" value="2"/>
</dbReference>